<name>A0A0R2IUR8_9LACO</name>
<protein>
    <submittedName>
        <fullName evidence="5">Transcriptional regulator</fullName>
    </submittedName>
</protein>
<dbReference type="PROSITE" id="PS50949">
    <property type="entry name" value="HTH_GNTR"/>
    <property type="match status" value="1"/>
</dbReference>
<dbReference type="Gene3D" id="3.40.1410.10">
    <property type="entry name" value="Chorismate lyase-like"/>
    <property type="match status" value="1"/>
</dbReference>
<keyword evidence="3" id="KW-0804">Transcription</keyword>
<proteinExistence type="predicted"/>
<dbReference type="NCBIfam" id="NF041547">
    <property type="entry name" value="GntR_LSA1692"/>
    <property type="match status" value="1"/>
</dbReference>
<dbReference type="SUPFAM" id="SSF46785">
    <property type="entry name" value="Winged helix' DNA-binding domain"/>
    <property type="match status" value="1"/>
</dbReference>
<dbReference type="GO" id="GO:0045892">
    <property type="term" value="P:negative regulation of DNA-templated transcription"/>
    <property type="evidence" value="ECO:0007669"/>
    <property type="project" value="TreeGrafter"/>
</dbReference>
<keyword evidence="6" id="KW-1185">Reference proteome</keyword>
<dbReference type="GO" id="GO:0003677">
    <property type="term" value="F:DNA binding"/>
    <property type="evidence" value="ECO:0007669"/>
    <property type="project" value="UniProtKB-KW"/>
</dbReference>
<dbReference type="InterPro" id="IPR050679">
    <property type="entry name" value="Bact_HTH_transcr_reg"/>
</dbReference>
<evidence type="ECO:0000256" key="1">
    <source>
        <dbReference type="ARBA" id="ARBA00023015"/>
    </source>
</evidence>
<accession>A0A0R2IUR8</accession>
<feature type="domain" description="HTH gntR-type" evidence="4">
    <location>
        <begin position="6"/>
        <end position="74"/>
    </location>
</feature>
<dbReference type="EMBL" id="JQBR01000004">
    <property type="protein sequence ID" value="KRN66661.1"/>
    <property type="molecule type" value="Genomic_DNA"/>
</dbReference>
<dbReference type="Pfam" id="PF00392">
    <property type="entry name" value="GntR"/>
    <property type="match status" value="1"/>
</dbReference>
<dbReference type="InterPro" id="IPR028978">
    <property type="entry name" value="Chorismate_lyase_/UTRA_dom_sf"/>
</dbReference>
<dbReference type="SMART" id="SM00345">
    <property type="entry name" value="HTH_GNTR"/>
    <property type="match status" value="1"/>
</dbReference>
<dbReference type="InterPro" id="IPR036388">
    <property type="entry name" value="WH-like_DNA-bd_sf"/>
</dbReference>
<dbReference type="InterPro" id="IPR000524">
    <property type="entry name" value="Tscrpt_reg_HTH_GntR"/>
</dbReference>
<dbReference type="PANTHER" id="PTHR44846:SF1">
    <property type="entry name" value="MANNOSYL-D-GLYCERATE TRANSPORT_METABOLISM SYSTEM REPRESSOR MNGR-RELATED"/>
    <property type="match status" value="1"/>
</dbReference>
<dbReference type="SMART" id="SM00866">
    <property type="entry name" value="UTRA"/>
    <property type="match status" value="1"/>
</dbReference>
<keyword evidence="2" id="KW-0238">DNA-binding</keyword>
<reference evidence="5 6" key="1">
    <citation type="journal article" date="2015" name="Genome Announc.">
        <title>Expanding the biotechnology potential of lactobacilli through comparative genomics of 213 strains and associated genera.</title>
        <authorList>
            <person name="Sun Z."/>
            <person name="Harris H.M."/>
            <person name="McCann A."/>
            <person name="Guo C."/>
            <person name="Argimon S."/>
            <person name="Zhang W."/>
            <person name="Yang X."/>
            <person name="Jeffery I.B."/>
            <person name="Cooney J.C."/>
            <person name="Kagawa T.F."/>
            <person name="Liu W."/>
            <person name="Song Y."/>
            <person name="Salvetti E."/>
            <person name="Wrobel A."/>
            <person name="Rasinkangas P."/>
            <person name="Parkhill J."/>
            <person name="Rea M.C."/>
            <person name="O'Sullivan O."/>
            <person name="Ritari J."/>
            <person name="Douillard F.P."/>
            <person name="Paul Ross R."/>
            <person name="Yang R."/>
            <person name="Briner A.E."/>
            <person name="Felis G.E."/>
            <person name="de Vos W.M."/>
            <person name="Barrangou R."/>
            <person name="Klaenhammer T.R."/>
            <person name="Caufield P.W."/>
            <person name="Cui Y."/>
            <person name="Zhang H."/>
            <person name="O'Toole P.W."/>
        </authorList>
    </citation>
    <scope>NUCLEOTIDE SEQUENCE [LARGE SCALE GENOMIC DNA]</scope>
    <source>
        <strain evidence="5 6">DSM 17757</strain>
    </source>
</reference>
<dbReference type="SUPFAM" id="SSF64288">
    <property type="entry name" value="Chorismate lyase-like"/>
    <property type="match status" value="1"/>
</dbReference>
<dbReference type="Pfam" id="PF07702">
    <property type="entry name" value="UTRA"/>
    <property type="match status" value="1"/>
</dbReference>
<dbReference type="Gene3D" id="1.10.10.10">
    <property type="entry name" value="Winged helix-like DNA-binding domain superfamily/Winged helix DNA-binding domain"/>
    <property type="match status" value="1"/>
</dbReference>
<keyword evidence="1" id="KW-0805">Transcription regulation</keyword>
<dbReference type="PANTHER" id="PTHR44846">
    <property type="entry name" value="MANNOSYL-D-GLYCERATE TRANSPORT/METABOLISM SYSTEM REPRESSOR MNGR-RELATED"/>
    <property type="match status" value="1"/>
</dbReference>
<dbReference type="GO" id="GO:0003700">
    <property type="term" value="F:DNA-binding transcription factor activity"/>
    <property type="evidence" value="ECO:0007669"/>
    <property type="project" value="InterPro"/>
</dbReference>
<evidence type="ECO:0000313" key="5">
    <source>
        <dbReference type="EMBL" id="KRN66661.1"/>
    </source>
</evidence>
<evidence type="ECO:0000256" key="2">
    <source>
        <dbReference type="ARBA" id="ARBA00023125"/>
    </source>
</evidence>
<sequence length="243" mass="27959">MDAMQEAKFKQVAKVIKNRVDNGTYGTKQKLPSEYDLADEFEVSRLTIRKAVAALINAQVLVKSRQKGTYVMEHPKVESGRLGLQGFTEVSKAYGKKSHTEVLEFKQLINPDKRILAKLEMNEGLSVPIYKLVRRRYWDSEPMTVEQIYIPEPLVFGLTPKDFEGSLFAIIESHEQIAYSQQEIEALLAPRKMADLLQVSTQEPLMKVESVTYTAETKPIFFDTSFYRADKYRFKTTLVRHKL</sequence>
<gene>
    <name evidence="5" type="ORF">IV80_GL001252</name>
</gene>
<organism evidence="5 6">
    <name type="scientific">Pediococcus cellicola</name>
    <dbReference type="NCBI Taxonomy" id="319652"/>
    <lineage>
        <taxon>Bacteria</taxon>
        <taxon>Bacillati</taxon>
        <taxon>Bacillota</taxon>
        <taxon>Bacilli</taxon>
        <taxon>Lactobacillales</taxon>
        <taxon>Lactobacillaceae</taxon>
        <taxon>Pediococcus</taxon>
    </lineage>
</organism>
<dbReference type="STRING" id="319652.IV80_GL001252"/>
<dbReference type="InterPro" id="IPR036390">
    <property type="entry name" value="WH_DNA-bd_sf"/>
</dbReference>
<evidence type="ECO:0000259" key="4">
    <source>
        <dbReference type="PROSITE" id="PS50949"/>
    </source>
</evidence>
<evidence type="ECO:0000256" key="3">
    <source>
        <dbReference type="ARBA" id="ARBA00023163"/>
    </source>
</evidence>
<dbReference type="Proteomes" id="UP000051568">
    <property type="component" value="Unassembled WGS sequence"/>
</dbReference>
<dbReference type="PATRIC" id="fig|319652.3.peg.1267"/>
<dbReference type="PRINTS" id="PR00035">
    <property type="entry name" value="HTHGNTR"/>
</dbReference>
<dbReference type="CDD" id="cd07377">
    <property type="entry name" value="WHTH_GntR"/>
    <property type="match status" value="1"/>
</dbReference>
<dbReference type="InterPro" id="IPR011663">
    <property type="entry name" value="UTRA"/>
</dbReference>
<evidence type="ECO:0000313" key="6">
    <source>
        <dbReference type="Proteomes" id="UP000051568"/>
    </source>
</evidence>
<comment type="caution">
    <text evidence="5">The sequence shown here is derived from an EMBL/GenBank/DDBJ whole genome shotgun (WGS) entry which is preliminary data.</text>
</comment>
<dbReference type="AlphaFoldDB" id="A0A0R2IUR8"/>